<dbReference type="RefSeq" id="WP_124019652.1">
    <property type="nucleotide sequence ID" value="NZ_JAAH01000003.1"/>
</dbReference>
<evidence type="ECO:0000256" key="1">
    <source>
        <dbReference type="SAM" id="MobiDB-lite"/>
    </source>
</evidence>
<dbReference type="EMBL" id="JAAH01000003">
    <property type="protein sequence ID" value="KDE73602.1"/>
    <property type="molecule type" value="Genomic_DNA"/>
</dbReference>
<feature type="compositionally biased region" description="Basic and acidic residues" evidence="1">
    <location>
        <begin position="43"/>
        <end position="65"/>
    </location>
</feature>
<proteinExistence type="predicted"/>
<comment type="caution">
    <text evidence="2">The sequence shown here is derived from an EMBL/GenBank/DDBJ whole genome shotgun (WGS) entry which is preliminary data.</text>
</comment>
<dbReference type="Proteomes" id="UP000027058">
    <property type="component" value="Unassembled WGS sequence"/>
</dbReference>
<feature type="region of interest" description="Disordered" evidence="1">
    <location>
        <begin position="40"/>
        <end position="65"/>
    </location>
</feature>
<evidence type="ECO:0000313" key="2">
    <source>
        <dbReference type="EMBL" id="KDE73602.1"/>
    </source>
</evidence>
<protein>
    <recommendedName>
        <fullName evidence="4">Transposase</fullName>
    </recommendedName>
</protein>
<evidence type="ECO:0008006" key="4">
    <source>
        <dbReference type="Google" id="ProtNLM"/>
    </source>
</evidence>
<gene>
    <name evidence="2" type="ORF">FUSO8_00870</name>
</gene>
<accession>A0AB73C5W5</accession>
<evidence type="ECO:0000313" key="3">
    <source>
        <dbReference type="Proteomes" id="UP000027058"/>
    </source>
</evidence>
<name>A0AB73C5W5_9FUSO</name>
<dbReference type="AlphaFoldDB" id="A0AB73C5W5"/>
<reference evidence="2 3" key="1">
    <citation type="submission" date="2014-01" db="EMBL/GenBank/DDBJ databases">
        <title>Comparative genomics of Fusobacterium necrophorum wild isolates.</title>
        <authorList>
            <person name="Kittichotirat W."/>
            <person name="Bumgarner R.E."/>
            <person name="Lawrence P."/>
        </authorList>
    </citation>
    <scope>NUCLEOTIDE SEQUENCE [LARGE SCALE GENOMIC DNA]</scope>
    <source>
        <strain evidence="2 3">DJ-2</strain>
    </source>
</reference>
<organism evidence="2 3">
    <name type="scientific">Fusobacterium necrophorum DJ-2</name>
    <dbReference type="NCBI Taxonomy" id="1441737"/>
    <lineage>
        <taxon>Bacteria</taxon>
        <taxon>Fusobacteriati</taxon>
        <taxon>Fusobacteriota</taxon>
        <taxon>Fusobacteriia</taxon>
        <taxon>Fusobacteriales</taxon>
        <taxon>Fusobacteriaceae</taxon>
        <taxon>Fusobacterium</taxon>
    </lineage>
</organism>
<sequence length="65" mass="7634">MIEKVLLQNHSINFVSLEYGLSSTGLLKKIGLQNMLCHREKRKKEENYDNSKEKNRKEGTQKLEL</sequence>